<organism evidence="1 2">
    <name type="scientific">Dreissena polymorpha</name>
    <name type="common">Zebra mussel</name>
    <name type="synonym">Mytilus polymorpha</name>
    <dbReference type="NCBI Taxonomy" id="45954"/>
    <lineage>
        <taxon>Eukaryota</taxon>
        <taxon>Metazoa</taxon>
        <taxon>Spiralia</taxon>
        <taxon>Lophotrochozoa</taxon>
        <taxon>Mollusca</taxon>
        <taxon>Bivalvia</taxon>
        <taxon>Autobranchia</taxon>
        <taxon>Heteroconchia</taxon>
        <taxon>Euheterodonta</taxon>
        <taxon>Imparidentia</taxon>
        <taxon>Neoheterodontei</taxon>
        <taxon>Myida</taxon>
        <taxon>Dreissenoidea</taxon>
        <taxon>Dreissenidae</taxon>
        <taxon>Dreissena</taxon>
    </lineage>
</organism>
<reference evidence="1" key="2">
    <citation type="submission" date="2020-11" db="EMBL/GenBank/DDBJ databases">
        <authorList>
            <person name="McCartney M.A."/>
            <person name="Auch B."/>
            <person name="Kono T."/>
            <person name="Mallez S."/>
            <person name="Becker A."/>
            <person name="Gohl D.M."/>
            <person name="Silverstein K.A.T."/>
            <person name="Koren S."/>
            <person name="Bechman K.B."/>
            <person name="Herman A."/>
            <person name="Abrahante J.E."/>
            <person name="Garbe J."/>
        </authorList>
    </citation>
    <scope>NUCLEOTIDE SEQUENCE</scope>
    <source>
        <strain evidence="1">Duluth1</strain>
        <tissue evidence="1">Whole animal</tissue>
    </source>
</reference>
<comment type="caution">
    <text evidence="1">The sequence shown here is derived from an EMBL/GenBank/DDBJ whole genome shotgun (WGS) entry which is preliminary data.</text>
</comment>
<keyword evidence="2" id="KW-1185">Reference proteome</keyword>
<evidence type="ECO:0000313" key="2">
    <source>
        <dbReference type="Proteomes" id="UP000828390"/>
    </source>
</evidence>
<name>A0A9D4K5I7_DREPO</name>
<sequence length="59" mass="6408">MPHTCRDWGPFCHTQVGLGDLSATHRSGLGTYLPHTGRDRGPICHTQVVIGDLSATHRS</sequence>
<dbReference type="AlphaFoldDB" id="A0A9D4K5I7"/>
<proteinExistence type="predicted"/>
<protein>
    <submittedName>
        <fullName evidence="1">Uncharacterized protein</fullName>
    </submittedName>
</protein>
<evidence type="ECO:0000313" key="1">
    <source>
        <dbReference type="EMBL" id="KAH3833438.1"/>
    </source>
</evidence>
<reference evidence="1" key="1">
    <citation type="journal article" date="2019" name="bioRxiv">
        <title>The Genome of the Zebra Mussel, Dreissena polymorpha: A Resource for Invasive Species Research.</title>
        <authorList>
            <person name="McCartney M.A."/>
            <person name="Auch B."/>
            <person name="Kono T."/>
            <person name="Mallez S."/>
            <person name="Zhang Y."/>
            <person name="Obille A."/>
            <person name="Becker A."/>
            <person name="Abrahante J.E."/>
            <person name="Garbe J."/>
            <person name="Badalamenti J.P."/>
            <person name="Herman A."/>
            <person name="Mangelson H."/>
            <person name="Liachko I."/>
            <person name="Sullivan S."/>
            <person name="Sone E.D."/>
            <person name="Koren S."/>
            <person name="Silverstein K.A.T."/>
            <person name="Beckman K.B."/>
            <person name="Gohl D.M."/>
        </authorList>
    </citation>
    <scope>NUCLEOTIDE SEQUENCE</scope>
    <source>
        <strain evidence="1">Duluth1</strain>
        <tissue evidence="1">Whole animal</tissue>
    </source>
</reference>
<dbReference type="EMBL" id="JAIWYP010000004">
    <property type="protein sequence ID" value="KAH3833438.1"/>
    <property type="molecule type" value="Genomic_DNA"/>
</dbReference>
<gene>
    <name evidence="1" type="ORF">DPMN_106748</name>
</gene>
<accession>A0A9D4K5I7</accession>
<dbReference type="Proteomes" id="UP000828390">
    <property type="component" value="Unassembled WGS sequence"/>
</dbReference>